<dbReference type="AlphaFoldDB" id="A0A0C9SPI0"/>
<evidence type="ECO:0000313" key="2">
    <source>
        <dbReference type="Proteomes" id="UP000053263"/>
    </source>
</evidence>
<dbReference type="OrthoDB" id="4161428at2759"/>
<accession>A0A0C9SPI0</accession>
<feature type="non-terminal residue" evidence="1">
    <location>
        <position position="1"/>
    </location>
</feature>
<dbReference type="HOGENOM" id="CLU_1485463_0_0_1"/>
<proteinExistence type="predicted"/>
<keyword evidence="2" id="KW-1185">Reference proteome</keyword>
<evidence type="ECO:0008006" key="3">
    <source>
        <dbReference type="Google" id="ProtNLM"/>
    </source>
</evidence>
<dbReference type="EMBL" id="KN832802">
    <property type="protein sequence ID" value="KII82657.1"/>
    <property type="molecule type" value="Genomic_DNA"/>
</dbReference>
<evidence type="ECO:0000313" key="1">
    <source>
        <dbReference type="EMBL" id="KII82657.1"/>
    </source>
</evidence>
<dbReference type="Proteomes" id="UP000053263">
    <property type="component" value="Unassembled WGS sequence"/>
</dbReference>
<organism evidence="1 2">
    <name type="scientific">Plicaturopsis crispa FD-325 SS-3</name>
    <dbReference type="NCBI Taxonomy" id="944288"/>
    <lineage>
        <taxon>Eukaryota</taxon>
        <taxon>Fungi</taxon>
        <taxon>Dikarya</taxon>
        <taxon>Basidiomycota</taxon>
        <taxon>Agaricomycotina</taxon>
        <taxon>Agaricomycetes</taxon>
        <taxon>Agaricomycetidae</taxon>
        <taxon>Amylocorticiales</taxon>
        <taxon>Amylocorticiaceae</taxon>
        <taxon>Plicatura</taxon>
        <taxon>Plicaturopsis crispa</taxon>
    </lineage>
</organism>
<name>A0A0C9SPI0_PLICR</name>
<gene>
    <name evidence="1" type="ORF">PLICRDRAFT_33270</name>
</gene>
<sequence length="182" mass="20276">IQPPGYWHEVYTPVKSIISGGHFLSYDSLHLTEHCRAFASVFALTSTNADHPGVDRALSRMSIALPIVLQDRDIPLRALAALHRMLHNRSDYQSRLGSKDEPHKHNKLYLSRDDSLSLSLEDTADLDIARKVMDRILSATNLSEEELHDIVERAGPAWCAPGTVSLTSEHARPALPLIDLII</sequence>
<reference evidence="1 2" key="1">
    <citation type="submission" date="2014-06" db="EMBL/GenBank/DDBJ databases">
        <title>Evolutionary Origins and Diversification of the Mycorrhizal Mutualists.</title>
        <authorList>
            <consortium name="DOE Joint Genome Institute"/>
            <consortium name="Mycorrhizal Genomics Consortium"/>
            <person name="Kohler A."/>
            <person name="Kuo A."/>
            <person name="Nagy L.G."/>
            <person name="Floudas D."/>
            <person name="Copeland A."/>
            <person name="Barry K.W."/>
            <person name="Cichocki N."/>
            <person name="Veneault-Fourrey C."/>
            <person name="LaButti K."/>
            <person name="Lindquist E.A."/>
            <person name="Lipzen A."/>
            <person name="Lundell T."/>
            <person name="Morin E."/>
            <person name="Murat C."/>
            <person name="Riley R."/>
            <person name="Ohm R."/>
            <person name="Sun H."/>
            <person name="Tunlid A."/>
            <person name="Henrissat B."/>
            <person name="Grigoriev I.V."/>
            <person name="Hibbett D.S."/>
            <person name="Martin F."/>
        </authorList>
    </citation>
    <scope>NUCLEOTIDE SEQUENCE [LARGE SCALE GENOMIC DNA]</scope>
    <source>
        <strain evidence="1 2">FD-325 SS-3</strain>
    </source>
</reference>
<protein>
    <recommendedName>
        <fullName evidence="3">JmjC domain-containing protein</fullName>
    </recommendedName>
</protein>